<gene>
    <name evidence="3" type="ORF">H6G95_08810</name>
</gene>
<dbReference type="RefSeq" id="WP_190901006.1">
    <property type="nucleotide sequence ID" value="NZ_JACJTE010000006.1"/>
</dbReference>
<proteinExistence type="inferred from homology"/>
<evidence type="ECO:0000313" key="3">
    <source>
        <dbReference type="EMBL" id="MBD2560713.1"/>
    </source>
</evidence>
<dbReference type="InterPro" id="IPR027417">
    <property type="entry name" value="P-loop_NTPase"/>
</dbReference>
<dbReference type="InterPro" id="IPR003960">
    <property type="entry name" value="ATPase_AAA_CS"/>
</dbReference>
<comment type="similarity">
    <text evidence="1">Belongs to the AAA ATPase family.</text>
</comment>
<dbReference type="InterPro" id="IPR003593">
    <property type="entry name" value="AAA+_ATPase"/>
</dbReference>
<accession>A0ABR8ERZ7</accession>
<dbReference type="Proteomes" id="UP000604661">
    <property type="component" value="Unassembled WGS sequence"/>
</dbReference>
<dbReference type="SMART" id="SM00382">
    <property type="entry name" value="AAA"/>
    <property type="match status" value="1"/>
</dbReference>
<evidence type="ECO:0000256" key="1">
    <source>
        <dbReference type="RuleBase" id="RU003651"/>
    </source>
</evidence>
<dbReference type="EMBL" id="JACJTE010000006">
    <property type="protein sequence ID" value="MBD2560713.1"/>
    <property type="molecule type" value="Genomic_DNA"/>
</dbReference>
<dbReference type="InterPro" id="IPR050168">
    <property type="entry name" value="AAA_ATPase_domain"/>
</dbReference>
<reference evidence="3 4" key="1">
    <citation type="journal article" date="2020" name="ISME J.">
        <title>Comparative genomics reveals insights into cyanobacterial evolution and habitat adaptation.</title>
        <authorList>
            <person name="Chen M.Y."/>
            <person name="Teng W.K."/>
            <person name="Zhao L."/>
            <person name="Hu C.X."/>
            <person name="Zhou Y.K."/>
            <person name="Han B.P."/>
            <person name="Song L.R."/>
            <person name="Shu W.S."/>
        </authorList>
    </citation>
    <scope>NUCLEOTIDE SEQUENCE [LARGE SCALE GENOMIC DNA]</scope>
    <source>
        <strain evidence="3 4">FACHB-391</strain>
    </source>
</reference>
<feature type="domain" description="AAA+ ATPase" evidence="2">
    <location>
        <begin position="572"/>
        <end position="708"/>
    </location>
</feature>
<keyword evidence="1" id="KW-0547">Nucleotide-binding</keyword>
<dbReference type="CDD" id="cd19481">
    <property type="entry name" value="RecA-like_protease"/>
    <property type="match status" value="1"/>
</dbReference>
<protein>
    <submittedName>
        <fullName evidence="3">ATP-binding protein</fullName>
    </submittedName>
</protein>
<comment type="caution">
    <text evidence="3">The sequence shown here is derived from an EMBL/GenBank/DDBJ whole genome shotgun (WGS) entry which is preliminary data.</text>
</comment>
<dbReference type="Gene3D" id="3.40.50.300">
    <property type="entry name" value="P-loop containing nucleotide triphosphate hydrolases"/>
    <property type="match status" value="1"/>
</dbReference>
<organism evidence="3 4">
    <name type="scientific">Nostoc linckia FACHB-391</name>
    <dbReference type="NCBI Taxonomy" id="2692906"/>
    <lineage>
        <taxon>Bacteria</taxon>
        <taxon>Bacillati</taxon>
        <taxon>Cyanobacteriota</taxon>
        <taxon>Cyanophyceae</taxon>
        <taxon>Nostocales</taxon>
        <taxon>Nostocaceae</taxon>
        <taxon>Nostoc</taxon>
    </lineage>
</organism>
<dbReference type="GO" id="GO:0005524">
    <property type="term" value="F:ATP binding"/>
    <property type="evidence" value="ECO:0007669"/>
    <property type="project" value="UniProtKB-KW"/>
</dbReference>
<sequence>MEQVIVTYLTSIKNELRETGRQRKNLKIKSILNQLGCQRRSQSLIDKFNNCLADLGLKIIPAFNIDLSYDERVAIYFDGVTSTENEVEPIDPIAEKNSLNFLNPLKVKHDLFYYLFDFNSEQEYENFQACLDSNKPVGLFLIPSKEDFFSDVVAKILTYELIRKKQYIGVAPNLVTSNASFNSYLHENEINESVDTGDKSQFPFSSILHFSQSTMTNVILGDTSFELIESEKFDEQFNQLSLYTNKYYSEQFFILFHCPSEAEISKHQKKDLFGYLVDTIAKKLPFVFTLRCKYPDDKSVPSEVRKDIQHHLSLLLEAPNYISDDESLSIIDYFLELQKIQVQAEAQLLISMKTEHFKTLVYGSESDEHIYLKYFAIRTLEYQGYNLSQIRCEATVNPDSNETDGKSKVKRRPDVYIEDNTIVEVETLRGKACGENVFLDLIQDISIKIDGWPSKVRCVWLVLPGFEIARNYYQLKKTQEILEEKLREKYDKSIKFYIMAPDYKNHQLIPVSFDLISYPSFQRRPVAPPHIHTKAVPPESPVIDFKYVKGLNEEKSKLNKLLKIQLKGINSHINGILFFGLPGCGKTLLANAFANESGRYFFKLSPCDIQSMWIGQSQKNLRAIFAQAKKKAPSVVFIDELDSIGFSRHELHAHTDQKATINQLLIELNNIGDHDVIVIAATNYLNGIDNALKRSGRLDWKIPILPPNALERTELFKHYLSLSKVGDNLSDTSGFWNLIDYEELGKESKKLTPSDIELVCKEIRNDILLDEISPQLTTSCVASYINNLREGNLTLIESQVSQFMSDCKSLSIKSEKLELLKNEWSLY</sequence>
<dbReference type="PROSITE" id="PS00674">
    <property type="entry name" value="AAA"/>
    <property type="match status" value="1"/>
</dbReference>
<dbReference type="PANTHER" id="PTHR23077">
    <property type="entry name" value="AAA-FAMILY ATPASE"/>
    <property type="match status" value="1"/>
</dbReference>
<dbReference type="Pfam" id="PF00004">
    <property type="entry name" value="AAA"/>
    <property type="match status" value="1"/>
</dbReference>
<keyword evidence="1 3" id="KW-0067">ATP-binding</keyword>
<dbReference type="InterPro" id="IPR003959">
    <property type="entry name" value="ATPase_AAA_core"/>
</dbReference>
<evidence type="ECO:0000313" key="4">
    <source>
        <dbReference type="Proteomes" id="UP000604661"/>
    </source>
</evidence>
<dbReference type="SUPFAM" id="SSF52540">
    <property type="entry name" value="P-loop containing nucleoside triphosphate hydrolases"/>
    <property type="match status" value="1"/>
</dbReference>
<keyword evidence="4" id="KW-1185">Reference proteome</keyword>
<name>A0ABR8ERZ7_NOSLI</name>
<dbReference type="Gene3D" id="1.10.8.60">
    <property type="match status" value="1"/>
</dbReference>
<evidence type="ECO:0000259" key="2">
    <source>
        <dbReference type="SMART" id="SM00382"/>
    </source>
</evidence>